<sequence>YITPHRGSINGATRLTIIGEGFAQEQQFQLNPKDDTFGNRVTLVSSSLSIPCDVERDSTHSNQIQCYTRYMPQDQYVVYVNVDGVPIPNSNKCYGYYTSYQCSFYTVSYRTPTIQSLSPVSGPPGTLVTVRGRIYSDVYGSNTDLSSNGLNVRFLRSFMGGMPCDLLIPESDNLSLPDKSLFWVSSLDKLSMFQTFAEVTGVSPSEGSTMGGTLLTIHGRYFDQTDQPAQVLVGGLPCEVQSVSDDKILCRTKNCVLLKSSDVRLGGRGLKMEAWNDTRPRYLTDILSYNENTTGYWSQLIDSLPHTFPREIEYFTSRTRGFLVPPATGNYTIYLLCDDRCELYLSNSSRPEDQVKIADQPRYVSSYKLDSQKSKVLSLEKGKPYYMELLHQEYAVVATINIGLFRGDSSFTEDQTDDAVNEVQRIVAQYEAFDEEQVVTFNSWPADVEAVQEVQEISVSSDCPDHLCGNTFFSLGYGLARTGPIPVGASAGVVEAALNSLWSIKPDTVQVNKQGTSQNSDYTVTFNSDRGDFEPLQYEVFGSDTNVTVTEVTKGRSSLSTFTLLWGGVATKPISYNASESEVIKILYAQTGTPASNFGFCGLWSLKNPGVLFTESYTKASGASYGPLCFAYTGGLTNEVGIKFTYVTSNSQTVTQTAKIKTLFNKEPK</sequence>
<dbReference type="InterPro" id="IPR014756">
    <property type="entry name" value="Ig_E-set"/>
</dbReference>
<keyword evidence="1" id="KW-0732">Signal</keyword>
<dbReference type="FunFam" id="2.60.40.10:FF:001292">
    <property type="entry name" value="PKHD1 like 1"/>
    <property type="match status" value="1"/>
</dbReference>
<dbReference type="InterPro" id="IPR037524">
    <property type="entry name" value="PA14/GLEYA"/>
</dbReference>
<evidence type="ECO:0000256" key="1">
    <source>
        <dbReference type="ARBA" id="ARBA00022729"/>
    </source>
</evidence>
<name>A0A3B3DTB0_ORYME</name>
<accession>A0A3B3DTB0</accession>
<dbReference type="InterPro" id="IPR013783">
    <property type="entry name" value="Ig-like_fold"/>
</dbReference>
<dbReference type="OMA" id="DESWWEN"/>
<dbReference type="PROSITE" id="PS51820">
    <property type="entry name" value="PA14"/>
    <property type="match status" value="1"/>
</dbReference>
<dbReference type="Proteomes" id="UP000261560">
    <property type="component" value="Unplaced"/>
</dbReference>
<dbReference type="SUPFAM" id="SSF56988">
    <property type="entry name" value="Anthrax protective antigen"/>
    <property type="match status" value="1"/>
</dbReference>
<evidence type="ECO:0000313" key="4">
    <source>
        <dbReference type="Proteomes" id="UP000261560"/>
    </source>
</evidence>
<dbReference type="PANTHER" id="PTHR46769:SF2">
    <property type="entry name" value="FIBROCYSTIN-L ISOFORM 2 PRECURSOR-RELATED"/>
    <property type="match status" value="1"/>
</dbReference>
<dbReference type="AlphaFoldDB" id="A0A3B3DTB0"/>
<feature type="domain" description="PA14" evidence="2">
    <location>
        <begin position="265"/>
        <end position="418"/>
    </location>
</feature>
<dbReference type="Gene3D" id="2.60.40.10">
    <property type="entry name" value="Immunoglobulins"/>
    <property type="match status" value="2"/>
</dbReference>
<organism evidence="3 4">
    <name type="scientific">Oryzias melastigma</name>
    <name type="common">Marine medaka</name>
    <dbReference type="NCBI Taxonomy" id="30732"/>
    <lineage>
        <taxon>Eukaryota</taxon>
        <taxon>Metazoa</taxon>
        <taxon>Chordata</taxon>
        <taxon>Craniata</taxon>
        <taxon>Vertebrata</taxon>
        <taxon>Euteleostomi</taxon>
        <taxon>Actinopterygii</taxon>
        <taxon>Neopterygii</taxon>
        <taxon>Teleostei</taxon>
        <taxon>Neoteleostei</taxon>
        <taxon>Acanthomorphata</taxon>
        <taxon>Ovalentaria</taxon>
        <taxon>Atherinomorphae</taxon>
        <taxon>Beloniformes</taxon>
        <taxon>Adrianichthyidae</taxon>
        <taxon>Oryziinae</taxon>
        <taxon>Oryzias</taxon>
    </lineage>
</organism>
<dbReference type="PANTHER" id="PTHR46769">
    <property type="entry name" value="POLYCYSTIC KIDNEY AND HEPATIC DISEASE 1 (AUTOSOMAL RECESSIVE)-LIKE 1"/>
    <property type="match status" value="1"/>
</dbReference>
<dbReference type="FunFam" id="2.60.120.1560:FF:000004">
    <property type="entry name" value="PKHD1-like 1"/>
    <property type="match status" value="1"/>
</dbReference>
<dbReference type="FunFam" id="2.60.40.10:FF:000857">
    <property type="entry name" value="PKHD1 like 1"/>
    <property type="match status" value="1"/>
</dbReference>
<keyword evidence="4" id="KW-1185">Reference proteome</keyword>
<dbReference type="Gene3D" id="2.60.120.1560">
    <property type="match status" value="1"/>
</dbReference>
<dbReference type="SMART" id="SM00429">
    <property type="entry name" value="IPT"/>
    <property type="match status" value="1"/>
</dbReference>
<dbReference type="CDD" id="cd00603">
    <property type="entry name" value="IPT_PCSR"/>
    <property type="match status" value="1"/>
</dbReference>
<dbReference type="PaxDb" id="30732-ENSOMEP00000033166"/>
<dbReference type="Pfam" id="PF07691">
    <property type="entry name" value="PA14"/>
    <property type="match status" value="1"/>
</dbReference>
<dbReference type="STRING" id="30732.ENSOMEP00000033166"/>
<dbReference type="InterPro" id="IPR011658">
    <property type="entry name" value="PA14_dom"/>
</dbReference>
<dbReference type="CDD" id="cd00102">
    <property type="entry name" value="IPT"/>
    <property type="match status" value="1"/>
</dbReference>
<protein>
    <recommendedName>
        <fullName evidence="2">PA14 domain-containing protein</fullName>
    </recommendedName>
</protein>
<dbReference type="InterPro" id="IPR052387">
    <property type="entry name" value="Fibrocystin"/>
</dbReference>
<evidence type="ECO:0000259" key="2">
    <source>
        <dbReference type="PROSITE" id="PS51820"/>
    </source>
</evidence>
<dbReference type="Pfam" id="PF01833">
    <property type="entry name" value="TIG"/>
    <property type="match status" value="2"/>
</dbReference>
<dbReference type="InterPro" id="IPR002909">
    <property type="entry name" value="IPT_dom"/>
</dbReference>
<evidence type="ECO:0000313" key="3">
    <source>
        <dbReference type="Ensembl" id="ENSOMEP00000033166.1"/>
    </source>
</evidence>
<dbReference type="SUPFAM" id="SSF81296">
    <property type="entry name" value="E set domains"/>
    <property type="match status" value="3"/>
</dbReference>
<dbReference type="GO" id="GO:0007399">
    <property type="term" value="P:nervous system development"/>
    <property type="evidence" value="ECO:0007669"/>
    <property type="project" value="UniProtKB-ARBA"/>
</dbReference>
<dbReference type="GeneTree" id="ENSGT00940000176110"/>
<reference evidence="3" key="2">
    <citation type="submission" date="2025-09" db="UniProtKB">
        <authorList>
            <consortium name="Ensembl"/>
        </authorList>
    </citation>
    <scope>IDENTIFICATION</scope>
</reference>
<proteinExistence type="predicted"/>
<reference evidence="3" key="1">
    <citation type="submission" date="2025-08" db="UniProtKB">
        <authorList>
            <consortium name="Ensembl"/>
        </authorList>
    </citation>
    <scope>IDENTIFICATION</scope>
</reference>
<dbReference type="Ensembl" id="ENSOMET00000034769.1">
    <property type="protein sequence ID" value="ENSOMEP00000033166.1"/>
    <property type="gene ID" value="ENSOMEG00000018999.1"/>
</dbReference>